<dbReference type="InterPro" id="IPR049039">
    <property type="entry name" value="RMD1-3_a_helical_rpt"/>
</dbReference>
<keyword evidence="6" id="KW-0206">Cytoskeleton</keyword>
<comment type="caution">
    <text evidence="10">The sequence shown here is derived from an EMBL/GenBank/DDBJ whole genome shotgun (WGS) entry which is preliminary data.</text>
</comment>
<gene>
    <name evidence="10" type="primary">rmdn3-L</name>
    <name evidence="10" type="ORF">Hamer_G004213</name>
</gene>
<evidence type="ECO:0000256" key="8">
    <source>
        <dbReference type="ARBA" id="ARBA00041958"/>
    </source>
</evidence>
<comment type="subunit">
    <text evidence="2">Interacts with microtubules.</text>
</comment>
<name>A0A8J5JNR3_HOMAM</name>
<evidence type="ECO:0000313" key="11">
    <source>
        <dbReference type="Proteomes" id="UP000747542"/>
    </source>
</evidence>
<keyword evidence="11" id="KW-1185">Reference proteome</keyword>
<evidence type="ECO:0000256" key="2">
    <source>
        <dbReference type="ARBA" id="ARBA00011375"/>
    </source>
</evidence>
<evidence type="ECO:0000313" key="10">
    <source>
        <dbReference type="EMBL" id="KAG7159566.1"/>
    </source>
</evidence>
<protein>
    <recommendedName>
        <fullName evidence="7">Regulator of microtubule dynamics protein 1</fullName>
    </recommendedName>
    <alternativeName>
        <fullName evidence="8">Protein FAM82B</fullName>
    </alternativeName>
</protein>
<dbReference type="SUPFAM" id="SSF48452">
    <property type="entry name" value="TPR-like"/>
    <property type="match status" value="1"/>
</dbReference>
<dbReference type="Pfam" id="PF21033">
    <property type="entry name" value="RMD1-3"/>
    <property type="match status" value="1"/>
</dbReference>
<evidence type="ECO:0000256" key="3">
    <source>
        <dbReference type="ARBA" id="ARBA00022490"/>
    </source>
</evidence>
<dbReference type="AlphaFoldDB" id="A0A8J5JNR3"/>
<dbReference type="Proteomes" id="UP000747542">
    <property type="component" value="Unassembled WGS sequence"/>
</dbReference>
<dbReference type="GO" id="GO:0008017">
    <property type="term" value="F:microtubule binding"/>
    <property type="evidence" value="ECO:0007669"/>
    <property type="project" value="TreeGrafter"/>
</dbReference>
<evidence type="ECO:0000256" key="7">
    <source>
        <dbReference type="ARBA" id="ARBA00039966"/>
    </source>
</evidence>
<evidence type="ECO:0000256" key="9">
    <source>
        <dbReference type="SAM" id="MobiDB-lite"/>
    </source>
</evidence>
<accession>A0A8J5JNR3</accession>
<dbReference type="Gene3D" id="1.25.40.10">
    <property type="entry name" value="Tetratricopeptide repeat domain"/>
    <property type="match status" value="1"/>
</dbReference>
<dbReference type="GO" id="GO:0005739">
    <property type="term" value="C:mitochondrion"/>
    <property type="evidence" value="ECO:0007669"/>
    <property type="project" value="TreeGrafter"/>
</dbReference>
<dbReference type="PANTHER" id="PTHR16056">
    <property type="entry name" value="REGULATOR OF MICROTUBULE DYNAMICS PROTEIN"/>
    <property type="match status" value="1"/>
</dbReference>
<evidence type="ECO:0000256" key="4">
    <source>
        <dbReference type="ARBA" id="ARBA00022737"/>
    </source>
</evidence>
<dbReference type="InterPro" id="IPR011990">
    <property type="entry name" value="TPR-like_helical_dom_sf"/>
</dbReference>
<keyword evidence="4" id="KW-0677">Repeat</keyword>
<organism evidence="10 11">
    <name type="scientific">Homarus americanus</name>
    <name type="common">American lobster</name>
    <dbReference type="NCBI Taxonomy" id="6706"/>
    <lineage>
        <taxon>Eukaryota</taxon>
        <taxon>Metazoa</taxon>
        <taxon>Ecdysozoa</taxon>
        <taxon>Arthropoda</taxon>
        <taxon>Crustacea</taxon>
        <taxon>Multicrustacea</taxon>
        <taxon>Malacostraca</taxon>
        <taxon>Eumalacostraca</taxon>
        <taxon>Eucarida</taxon>
        <taxon>Decapoda</taxon>
        <taxon>Pleocyemata</taxon>
        <taxon>Astacidea</taxon>
        <taxon>Nephropoidea</taxon>
        <taxon>Nephropidae</taxon>
        <taxon>Homarus</taxon>
    </lineage>
</organism>
<evidence type="ECO:0000256" key="1">
    <source>
        <dbReference type="ARBA" id="ARBA00004245"/>
    </source>
</evidence>
<dbReference type="GO" id="GO:0005876">
    <property type="term" value="C:spindle microtubule"/>
    <property type="evidence" value="ECO:0007669"/>
    <property type="project" value="TreeGrafter"/>
</dbReference>
<comment type="subcellular location">
    <subcellularLocation>
        <location evidence="1">Cytoplasm</location>
        <location evidence="1">Cytoskeleton</location>
    </subcellularLocation>
</comment>
<feature type="compositionally biased region" description="Low complexity" evidence="9">
    <location>
        <begin position="66"/>
        <end position="75"/>
    </location>
</feature>
<dbReference type="GO" id="GO:0097431">
    <property type="term" value="C:mitotic spindle pole"/>
    <property type="evidence" value="ECO:0007669"/>
    <property type="project" value="TreeGrafter"/>
</dbReference>
<feature type="region of interest" description="Disordered" evidence="9">
    <location>
        <begin position="66"/>
        <end position="97"/>
    </location>
</feature>
<evidence type="ECO:0000256" key="5">
    <source>
        <dbReference type="ARBA" id="ARBA00022803"/>
    </source>
</evidence>
<keyword evidence="3" id="KW-0963">Cytoplasm</keyword>
<dbReference type="PANTHER" id="PTHR16056:SF16">
    <property type="entry name" value="REGULATOR OF MICROTUBULE DYNAMICS PROTEIN 1"/>
    <property type="match status" value="1"/>
</dbReference>
<dbReference type="EMBL" id="JAHLQT010033114">
    <property type="protein sequence ID" value="KAG7159566.1"/>
    <property type="molecule type" value="Genomic_DNA"/>
</dbReference>
<keyword evidence="5" id="KW-0802">TPR repeat</keyword>
<sequence length="434" mass="48987">MLTVAVAAALGAGVVVGAGTAYLLTRLNEHTRLTQQISNFDRAYGRTEFSSPRASAFRKKTVSFSSTTTSGSYKTAPEYDTDSSKANDTDYFSPDEDDDEFFDLSPEEEEGVNSYGENGKIESGQLSSLLDEEDHLYQLFKQVDQVIDGTGDEQTQAYNLLKNEENEYADNPEFLWRVAKATRNMAAIQEKLGNEKDKETLICDAFGYAAKALDLDKENAEIHKWYAILAGARGEFLGIRERVKSGTIFKKHIDRALQLKAKDSTLHHLLGRFCYEVSQLSWLEKRAATALFGEVPSSTYEEALHHFTAAEMLRPSGWKENRLFVAKCHIQLNNYSTAASWLERAAVAPIITPDFATLLKMPDFCGSFKCLYKFDRRHGITNKRVAGESADVVSVQPFKEELKQLIRDNNILKYEMYNDEIVQKEVLELQDKYS</sequence>
<proteinExistence type="predicted"/>
<evidence type="ECO:0000256" key="6">
    <source>
        <dbReference type="ARBA" id="ARBA00023212"/>
    </source>
</evidence>
<reference evidence="10" key="1">
    <citation type="journal article" date="2021" name="Sci. Adv.">
        <title>The American lobster genome reveals insights on longevity, neural, and immune adaptations.</title>
        <authorList>
            <person name="Polinski J.M."/>
            <person name="Zimin A.V."/>
            <person name="Clark K.F."/>
            <person name="Kohn A.B."/>
            <person name="Sadowski N."/>
            <person name="Timp W."/>
            <person name="Ptitsyn A."/>
            <person name="Khanna P."/>
            <person name="Romanova D.Y."/>
            <person name="Williams P."/>
            <person name="Greenwood S.J."/>
            <person name="Moroz L.L."/>
            <person name="Walt D.R."/>
            <person name="Bodnar A.G."/>
        </authorList>
    </citation>
    <scope>NUCLEOTIDE SEQUENCE</scope>
    <source>
        <strain evidence="10">GMGI-L3</strain>
    </source>
</reference>